<comment type="function">
    <text evidence="4">Functions as a PqqA binding protein and presents PqqA to PqqE, in the pyrroloquinoline quinone (PQQ) biosynthetic pathway.</text>
</comment>
<comment type="subunit">
    <text evidence="2 4">Monomer. Interacts with PqqE.</text>
</comment>
<dbReference type="InterPro" id="IPR008792">
    <property type="entry name" value="PQQD"/>
</dbReference>
<keyword evidence="6" id="KW-1185">Reference proteome</keyword>
<evidence type="ECO:0000256" key="2">
    <source>
        <dbReference type="ARBA" id="ARBA00011741"/>
    </source>
</evidence>
<evidence type="ECO:0000256" key="4">
    <source>
        <dbReference type="HAMAP-Rule" id="MF_00655"/>
    </source>
</evidence>
<evidence type="ECO:0000313" key="6">
    <source>
        <dbReference type="Proteomes" id="UP000389128"/>
    </source>
</evidence>
<dbReference type="GO" id="GO:0018189">
    <property type="term" value="P:pyrroloquinoline quinone biosynthetic process"/>
    <property type="evidence" value="ECO:0007669"/>
    <property type="project" value="UniProtKB-UniRule"/>
</dbReference>
<protein>
    <recommendedName>
        <fullName evidence="4">PqqA binding protein</fullName>
    </recommendedName>
    <alternativeName>
        <fullName evidence="4">Coenzyme PQQ synthesis protein D</fullName>
    </alternativeName>
    <alternativeName>
        <fullName evidence="4">Pyrroloquinoline quinone biosynthesis protein D</fullName>
    </alternativeName>
</protein>
<dbReference type="EMBL" id="SDKK01000006">
    <property type="protein sequence ID" value="TYC59917.1"/>
    <property type="molecule type" value="Genomic_DNA"/>
</dbReference>
<accession>A0A6C2D0Q9</accession>
<evidence type="ECO:0000256" key="3">
    <source>
        <dbReference type="ARBA" id="ARBA00022905"/>
    </source>
</evidence>
<dbReference type="NCBIfam" id="NF002535">
    <property type="entry name" value="PRK02079.1"/>
    <property type="match status" value="1"/>
</dbReference>
<sequence>MIPTLARPRINRLFRFQWEPAQQAHVLLYPEGMVKLNQSAGEILKRCDGIRSVTEIVADLEAAFNASGLAAEVDAFLLMAEAQNWIDWNPS</sequence>
<gene>
    <name evidence="4 5" type="primary">pqqD</name>
    <name evidence="5" type="ORF">ETQ85_07770</name>
</gene>
<dbReference type="Gene3D" id="1.10.10.1150">
    <property type="entry name" value="Coenzyme PQQ synthesis protein D (PqqD)"/>
    <property type="match status" value="1"/>
</dbReference>
<name>A0A6C2D0Q9_9RHOO</name>
<dbReference type="RefSeq" id="WP_148578474.1">
    <property type="nucleotide sequence ID" value="NZ_SDKK01000006.1"/>
</dbReference>
<dbReference type="OrthoDB" id="7356791at2"/>
<dbReference type="GO" id="GO:0048038">
    <property type="term" value="F:quinone binding"/>
    <property type="evidence" value="ECO:0007669"/>
    <property type="project" value="InterPro"/>
</dbReference>
<comment type="similarity">
    <text evidence="4">Belongs to the PqqD family.</text>
</comment>
<dbReference type="Proteomes" id="UP000389128">
    <property type="component" value="Unassembled WGS sequence"/>
</dbReference>
<proteinExistence type="inferred from homology"/>
<dbReference type="InterPro" id="IPR041881">
    <property type="entry name" value="PqqD_sf"/>
</dbReference>
<dbReference type="UniPathway" id="UPA00539"/>
<comment type="pathway">
    <text evidence="1 4">Cofactor biosynthesis; pyrroloquinoline quinone biosynthesis.</text>
</comment>
<evidence type="ECO:0000256" key="1">
    <source>
        <dbReference type="ARBA" id="ARBA00004886"/>
    </source>
</evidence>
<dbReference type="Pfam" id="PF05402">
    <property type="entry name" value="PqqD"/>
    <property type="match status" value="1"/>
</dbReference>
<dbReference type="HAMAP" id="MF_00655">
    <property type="entry name" value="PQQ_syn_PqqD"/>
    <property type="match status" value="1"/>
</dbReference>
<dbReference type="AlphaFoldDB" id="A0A6C2D0Q9"/>
<organism evidence="5 6">
    <name type="scientific">Zoogloea oleivorans</name>
    <dbReference type="NCBI Taxonomy" id="1552750"/>
    <lineage>
        <taxon>Bacteria</taxon>
        <taxon>Pseudomonadati</taxon>
        <taxon>Pseudomonadota</taxon>
        <taxon>Betaproteobacteria</taxon>
        <taxon>Rhodocyclales</taxon>
        <taxon>Zoogloeaceae</taxon>
        <taxon>Zoogloea</taxon>
    </lineage>
</organism>
<comment type="caution">
    <text evidence="5">The sequence shown here is derived from an EMBL/GenBank/DDBJ whole genome shotgun (WGS) entry which is preliminary data.</text>
</comment>
<dbReference type="NCBIfam" id="TIGR03859">
    <property type="entry name" value="PQQ_PqqD"/>
    <property type="match status" value="1"/>
</dbReference>
<dbReference type="InterPro" id="IPR022479">
    <property type="entry name" value="PqqD_bac"/>
</dbReference>
<keyword evidence="3 4" id="KW-0884">PQQ biosynthesis</keyword>
<evidence type="ECO:0000313" key="5">
    <source>
        <dbReference type="EMBL" id="TYC59917.1"/>
    </source>
</evidence>
<reference evidence="5 6" key="1">
    <citation type="submission" date="2019-01" db="EMBL/GenBank/DDBJ databases">
        <title>Zoogloea oleivorans genome sequencing and assembly.</title>
        <authorList>
            <person name="Tancsics A."/>
            <person name="Farkas M."/>
            <person name="Kriszt B."/>
            <person name="Maroti G."/>
            <person name="Horvath B."/>
        </authorList>
    </citation>
    <scope>NUCLEOTIDE SEQUENCE [LARGE SCALE GENOMIC DNA]</scope>
    <source>
        <strain evidence="5 6">Buc</strain>
    </source>
</reference>